<evidence type="ECO:0000313" key="2">
    <source>
        <dbReference type="Proteomes" id="UP000214355"/>
    </source>
</evidence>
<dbReference type="RefSeq" id="WP_091281706.1">
    <property type="nucleotide sequence ID" value="NZ_LT629804.1"/>
</dbReference>
<name>A0A1H2LK74_9ACTO</name>
<proteinExistence type="predicted"/>
<accession>A0A1H2LK74</accession>
<dbReference type="Proteomes" id="UP000214355">
    <property type="component" value="Chromosome I"/>
</dbReference>
<dbReference type="GeneID" id="65345212"/>
<keyword evidence="2" id="KW-1185">Reference proteome</keyword>
<sequence length="374" mass="40394">MKDLFAGAFLPGQERLDQVLPALCASVGLTDDDAARHALQLPAAPRACVVMADGLGFYNLLERRGHAPNMRAMGIEKSISTVVPSTTAAGITAFGTGHQPGMTAMTGYSLRVPHTSRTFSLITWPDRAVDVSTWQTQPTCFEELGTLASETVVIQPKKFHGSGLSAAALRGARTRYAESLPDRVRATVHALATDARLAYLYWGDIDAAGHKNGWGSDAWIGELEQFDAGIGLLRRSLPSGTLLVITADHGMIDVEHRVDIADHKSLYSEVDVVAGEPRAVHLYTKNPQAVAQRWRDSVADHAWVATRDEAIDCGLLGPVRDLTRQTMGDVLVFARDTHVFVDSRVQSSNAIGLIGVHGSLTRTEMSIPLIVEVI</sequence>
<reference evidence="2" key="1">
    <citation type="submission" date="2016-10" db="EMBL/GenBank/DDBJ databases">
        <authorList>
            <person name="Varghese N."/>
            <person name="Submissions S."/>
        </authorList>
    </citation>
    <scope>NUCLEOTIDE SEQUENCE [LARGE SCALE GENOMIC DNA]</scope>
    <source>
        <strain evidence="2">DSM 10002</strain>
    </source>
</reference>
<dbReference type="OrthoDB" id="9779267at2"/>
<organism evidence="1 2">
    <name type="scientific">Arcanobacterium phocae</name>
    <dbReference type="NCBI Taxonomy" id="131112"/>
    <lineage>
        <taxon>Bacteria</taxon>
        <taxon>Bacillati</taxon>
        <taxon>Actinomycetota</taxon>
        <taxon>Actinomycetes</taxon>
        <taxon>Actinomycetales</taxon>
        <taxon>Actinomycetaceae</taxon>
        <taxon>Arcanobacterium</taxon>
    </lineage>
</organism>
<protein>
    <submittedName>
        <fullName evidence="1">Type I phosphodiesterase / nucleotide pyrophosphatase</fullName>
    </submittedName>
</protein>
<gene>
    <name evidence="1" type="ORF">SAMN04489737_1484</name>
</gene>
<dbReference type="Pfam" id="PF01663">
    <property type="entry name" value="Phosphodiest"/>
    <property type="match status" value="1"/>
</dbReference>
<dbReference type="SUPFAM" id="SSF53649">
    <property type="entry name" value="Alkaline phosphatase-like"/>
    <property type="match status" value="1"/>
</dbReference>
<dbReference type="STRING" id="131112.SAMN04489737_1484"/>
<dbReference type="EMBL" id="LT629804">
    <property type="protein sequence ID" value="SDU81329.1"/>
    <property type="molecule type" value="Genomic_DNA"/>
</dbReference>
<dbReference type="AlphaFoldDB" id="A0A1H2LK74"/>
<dbReference type="InterPro" id="IPR002591">
    <property type="entry name" value="Phosphodiest/P_Trfase"/>
</dbReference>
<dbReference type="PANTHER" id="PTHR10151">
    <property type="entry name" value="ECTONUCLEOTIDE PYROPHOSPHATASE/PHOSPHODIESTERASE"/>
    <property type="match status" value="1"/>
</dbReference>
<dbReference type="GO" id="GO:0016787">
    <property type="term" value="F:hydrolase activity"/>
    <property type="evidence" value="ECO:0007669"/>
    <property type="project" value="UniProtKB-ARBA"/>
</dbReference>
<evidence type="ECO:0000313" key="1">
    <source>
        <dbReference type="EMBL" id="SDU81329.1"/>
    </source>
</evidence>
<dbReference type="Gene3D" id="3.40.720.10">
    <property type="entry name" value="Alkaline Phosphatase, subunit A"/>
    <property type="match status" value="1"/>
</dbReference>
<dbReference type="InterPro" id="IPR017850">
    <property type="entry name" value="Alkaline_phosphatase_core_sf"/>
</dbReference>
<dbReference type="PANTHER" id="PTHR10151:SF120">
    <property type="entry name" value="BIS(5'-ADENOSYL)-TRIPHOSPHATASE"/>
    <property type="match status" value="1"/>
</dbReference>